<comment type="caution">
    <text evidence="5">The sequence shown here is derived from an EMBL/GenBank/DDBJ whole genome shotgun (WGS) entry which is preliminary data.</text>
</comment>
<sequence>MYQRYIIIRNQILSDLQSILYKYVSKLLREQIARQRVGTSDEGINIRHFPAHEREDLVKQLEASREEINQLERDLQQVIDEKEELVIERVAYKSKYDRLNQELNYILKGDENRIVDIDALGMENKYLQESLKQMAEEKSMAMATVSKYKNLLERRKTKSSSLKLGQSRSGGLVITQKQVHQILEDHTQMAATPQAMSDLQALASALLETVNDKNLALSHQRKTNKILGNRVSELEKKIKTLEVAGLWNVPCNLPNLEKLRAECEDVKTLIPLMSQSSEDTAQDTGQDIDHFNNDNLECDLTSHSSSETTSPTHCSYINSPDNSLVLHGDITNTNFNSSFMQIQGVSKDYGNSAEFLSPDHNAVSLDDLDLLPTKEEIVKCTERDDLKQSNLLSSGGQLVDISLQKQQYEETVTESKLKSLMNDVTNKMVGFSHKTKSHGQFIIETSVDNNQQSEESQTDASMKSKNEEKKCEASTVACNNSLIKETLTHISNENEC</sequence>
<reference evidence="5" key="1">
    <citation type="submission" date="2021-03" db="EMBL/GenBank/DDBJ databases">
        <authorList>
            <person name="Bekaert M."/>
        </authorList>
    </citation>
    <scope>NUCLEOTIDE SEQUENCE</scope>
</reference>
<proteinExistence type="inferred from homology"/>
<organism evidence="5 6">
    <name type="scientific">Mytilus edulis</name>
    <name type="common">Blue mussel</name>
    <dbReference type="NCBI Taxonomy" id="6550"/>
    <lineage>
        <taxon>Eukaryota</taxon>
        <taxon>Metazoa</taxon>
        <taxon>Spiralia</taxon>
        <taxon>Lophotrochozoa</taxon>
        <taxon>Mollusca</taxon>
        <taxon>Bivalvia</taxon>
        <taxon>Autobranchia</taxon>
        <taxon>Pteriomorphia</taxon>
        <taxon>Mytilida</taxon>
        <taxon>Mytiloidea</taxon>
        <taxon>Mytilidae</taxon>
        <taxon>Mytilinae</taxon>
        <taxon>Mytilus</taxon>
    </lineage>
</organism>
<dbReference type="AlphaFoldDB" id="A0A8S3RPT4"/>
<keyword evidence="6" id="KW-1185">Reference proteome</keyword>
<evidence type="ECO:0000256" key="2">
    <source>
        <dbReference type="ARBA" id="ARBA00023054"/>
    </source>
</evidence>
<dbReference type="PANTHER" id="PTHR21682:SF2">
    <property type="entry name" value="COILED-COIL DOMAIN-CONTAINING PROTEIN 149"/>
    <property type="match status" value="1"/>
</dbReference>
<name>A0A8S3RPT4_MYTED</name>
<dbReference type="OrthoDB" id="5917629at2759"/>
<protein>
    <submittedName>
        <fullName evidence="5">Coiled-coil domain-containing protein 149,Coiled-coil domain-containing protein 149-B,Coiled-coil domain-containing protein 149-A</fullName>
    </submittedName>
</protein>
<evidence type="ECO:0000256" key="3">
    <source>
        <dbReference type="SAM" id="Coils"/>
    </source>
</evidence>
<keyword evidence="2 3" id="KW-0175">Coiled coil</keyword>
<feature type="region of interest" description="Disordered" evidence="4">
    <location>
        <begin position="449"/>
        <end position="470"/>
    </location>
</feature>
<dbReference type="Pfam" id="PF09789">
    <property type="entry name" value="CC149"/>
    <property type="match status" value="1"/>
</dbReference>
<feature type="compositionally biased region" description="Polar residues" evidence="4">
    <location>
        <begin position="449"/>
        <end position="461"/>
    </location>
</feature>
<evidence type="ECO:0000256" key="4">
    <source>
        <dbReference type="SAM" id="MobiDB-lite"/>
    </source>
</evidence>
<dbReference type="PANTHER" id="PTHR21682">
    <property type="entry name" value="COILED-COIL DOMAIN-CONTAINING PROTEIN 149"/>
    <property type="match status" value="1"/>
</dbReference>
<comment type="similarity">
    <text evidence="1">Belongs to the CCDC149 family.</text>
</comment>
<dbReference type="InterPro" id="IPR019179">
    <property type="entry name" value="CC149"/>
</dbReference>
<feature type="coiled-coil region" evidence="3">
    <location>
        <begin position="54"/>
        <end position="102"/>
    </location>
</feature>
<evidence type="ECO:0000256" key="1">
    <source>
        <dbReference type="ARBA" id="ARBA00005872"/>
    </source>
</evidence>
<evidence type="ECO:0000313" key="5">
    <source>
        <dbReference type="EMBL" id="CAG2208265.1"/>
    </source>
</evidence>
<accession>A0A8S3RPT4</accession>
<dbReference type="EMBL" id="CAJPWZ010001104">
    <property type="protein sequence ID" value="CAG2208265.1"/>
    <property type="molecule type" value="Genomic_DNA"/>
</dbReference>
<evidence type="ECO:0000313" key="6">
    <source>
        <dbReference type="Proteomes" id="UP000683360"/>
    </source>
</evidence>
<gene>
    <name evidence="5" type="ORF">MEDL_22458</name>
</gene>
<dbReference type="Proteomes" id="UP000683360">
    <property type="component" value="Unassembled WGS sequence"/>
</dbReference>